<dbReference type="Proteomes" id="UP000272481">
    <property type="component" value="Unassembled WGS sequence"/>
</dbReference>
<keyword evidence="3" id="KW-1185">Reference proteome</keyword>
<evidence type="ECO:0000313" key="2">
    <source>
        <dbReference type="EMBL" id="RSK36611.1"/>
    </source>
</evidence>
<feature type="region of interest" description="Disordered" evidence="1">
    <location>
        <begin position="85"/>
        <end position="104"/>
    </location>
</feature>
<dbReference type="RefSeq" id="WP_125903392.1">
    <property type="nucleotide sequence ID" value="NZ_RWGW01000003.1"/>
</dbReference>
<dbReference type="EMBL" id="RWGW01000003">
    <property type="protein sequence ID" value="RSK36611.1"/>
    <property type="molecule type" value="Genomic_DNA"/>
</dbReference>
<gene>
    <name evidence="2" type="ORF">EJA12_02365</name>
</gene>
<name>A0ABX9ZGJ0_9BACL</name>
<evidence type="ECO:0000313" key="3">
    <source>
        <dbReference type="Proteomes" id="UP000272481"/>
    </source>
</evidence>
<reference evidence="2 3" key="1">
    <citation type="submission" date="2018-12" db="EMBL/GenBank/DDBJ databases">
        <title>Comparitive functional genomics of dry heat resistant strains isolated from the viking spacecraft.</title>
        <authorList>
            <person name="Seuylemezian A."/>
            <person name="Vaishampayan P."/>
        </authorList>
    </citation>
    <scope>NUCLEOTIDE SEQUENCE [LARGE SCALE GENOMIC DNA]</scope>
    <source>
        <strain evidence="2 3">M6-11</strain>
    </source>
</reference>
<protein>
    <submittedName>
        <fullName evidence="2">Uncharacterized protein</fullName>
    </submittedName>
</protein>
<accession>A0ABX9ZGJ0</accession>
<proteinExistence type="predicted"/>
<comment type="caution">
    <text evidence="2">The sequence shown here is derived from an EMBL/GenBank/DDBJ whole genome shotgun (WGS) entry which is preliminary data.</text>
</comment>
<sequence length="104" mass="12185">MEEIEKRIEQYDIYIKNHSTSFTIDEDLILKALNDFNGLFKIADNKTRKMLMGSLIKKIEMENDRETIKSITLWFEEDNDLPPPPSLFFGDDLPEGEARRTGCR</sequence>
<evidence type="ECO:0000256" key="1">
    <source>
        <dbReference type="SAM" id="MobiDB-lite"/>
    </source>
</evidence>
<organism evidence="2 3">
    <name type="scientific">Bhargavaea beijingensis</name>
    <dbReference type="NCBI Taxonomy" id="426756"/>
    <lineage>
        <taxon>Bacteria</taxon>
        <taxon>Bacillati</taxon>
        <taxon>Bacillota</taxon>
        <taxon>Bacilli</taxon>
        <taxon>Bacillales</taxon>
        <taxon>Caryophanaceae</taxon>
        <taxon>Bhargavaea</taxon>
    </lineage>
</organism>